<accession>A0A8A4TLS9</accession>
<dbReference type="AlphaFoldDB" id="A0A8A4TLS9"/>
<feature type="transmembrane region" description="Helical" evidence="1">
    <location>
        <begin position="6"/>
        <end position="28"/>
    </location>
</feature>
<keyword evidence="1" id="KW-0472">Membrane</keyword>
<proteinExistence type="predicted"/>
<keyword evidence="1" id="KW-0812">Transmembrane</keyword>
<gene>
    <name evidence="2" type="ORF">J3U87_31655</name>
</gene>
<name>A0A8A4TLS9_SULCO</name>
<organism evidence="2 3">
    <name type="scientific">Sulfidibacter corallicola</name>
    <dbReference type="NCBI Taxonomy" id="2818388"/>
    <lineage>
        <taxon>Bacteria</taxon>
        <taxon>Pseudomonadati</taxon>
        <taxon>Acidobacteriota</taxon>
        <taxon>Holophagae</taxon>
        <taxon>Acanthopleuribacterales</taxon>
        <taxon>Acanthopleuribacteraceae</taxon>
        <taxon>Sulfidibacter</taxon>
    </lineage>
</organism>
<dbReference type="KEGG" id="scor:J3U87_31655"/>
<dbReference type="EMBL" id="CP071793">
    <property type="protein sequence ID" value="QTD50164.1"/>
    <property type="molecule type" value="Genomic_DNA"/>
</dbReference>
<evidence type="ECO:0000313" key="3">
    <source>
        <dbReference type="Proteomes" id="UP000663929"/>
    </source>
</evidence>
<keyword evidence="3" id="KW-1185">Reference proteome</keyword>
<keyword evidence="1" id="KW-1133">Transmembrane helix</keyword>
<dbReference type="RefSeq" id="WP_237379795.1">
    <property type="nucleotide sequence ID" value="NZ_CP071793.1"/>
</dbReference>
<protein>
    <submittedName>
        <fullName evidence="2">Uncharacterized protein</fullName>
    </submittedName>
</protein>
<evidence type="ECO:0000256" key="1">
    <source>
        <dbReference type="SAM" id="Phobius"/>
    </source>
</evidence>
<reference evidence="2" key="1">
    <citation type="submission" date="2021-03" db="EMBL/GenBank/DDBJ databases">
        <title>Acanthopleuribacteraceae sp. M133.</title>
        <authorList>
            <person name="Wang G."/>
        </authorList>
    </citation>
    <scope>NUCLEOTIDE SEQUENCE</scope>
    <source>
        <strain evidence="2">M133</strain>
    </source>
</reference>
<dbReference type="Proteomes" id="UP000663929">
    <property type="component" value="Chromosome"/>
</dbReference>
<sequence>MSVLSMVLIGVLSIIGFCVLFFLSLYGFSFRMRRTSATFINHLIEHDWPAAYRLLATPIQDQVNFEAFVKDMTRRNLDTIAGIDSMSNFSIGISSGSIEPGLRLEDGIYRQIELHLYKESGAWKVIGIETGSAPFPQNLMKRRVRSREPLDDAPHVH</sequence>
<evidence type="ECO:0000313" key="2">
    <source>
        <dbReference type="EMBL" id="QTD50164.1"/>
    </source>
</evidence>